<reference evidence="3" key="1">
    <citation type="submission" date="2017-09" db="EMBL/GenBank/DDBJ databases">
        <authorList>
            <person name="Zhang Y."/>
            <person name="Huang X."/>
            <person name="Liu J."/>
            <person name="Lu L."/>
            <person name="Peng K."/>
        </authorList>
    </citation>
    <scope>NUCLEOTIDE SEQUENCE [LARGE SCALE GENOMIC DNA]</scope>
    <source>
        <strain evidence="3">S-XJ-1</strain>
    </source>
</reference>
<feature type="chain" id="PRO_5012539425" description="Secreted protein" evidence="1">
    <location>
        <begin position="32"/>
        <end position="192"/>
    </location>
</feature>
<dbReference type="OrthoDB" id="9897571at2"/>
<protein>
    <recommendedName>
        <fullName evidence="4">Secreted protein</fullName>
    </recommendedName>
</protein>
<keyword evidence="1" id="KW-0732">Signal</keyword>
<name>A0A2A2WLP3_9ACTN</name>
<comment type="caution">
    <text evidence="2">The sequence shown here is derived from an EMBL/GenBank/DDBJ whole genome shotgun (WGS) entry which is preliminary data.</text>
</comment>
<sequence>MNRTPRRTGRRLPAVLGAAMALGLLTATAHADPARSISATAETTPGSDTVTLRLVSSFVEPFACFYSINPAGESAPSNLWTDNPFAIVPAAYSAPWNLSEVTYTHHLTDGDYSVYWQCNGNGATNFAHFGNVASPLAPAPTAEPLTFSIDTSPPPPADPECQGSACLLPLIGEFLDALPRDPAVPGAAGSFG</sequence>
<evidence type="ECO:0008006" key="4">
    <source>
        <dbReference type="Google" id="ProtNLM"/>
    </source>
</evidence>
<evidence type="ECO:0000313" key="3">
    <source>
        <dbReference type="Proteomes" id="UP000218810"/>
    </source>
</evidence>
<dbReference type="Proteomes" id="UP000218810">
    <property type="component" value="Unassembled WGS sequence"/>
</dbReference>
<dbReference type="AlphaFoldDB" id="A0A2A2WLP3"/>
<proteinExistence type="predicted"/>
<gene>
    <name evidence="2" type="ORF">CEY15_16120</name>
</gene>
<evidence type="ECO:0000313" key="2">
    <source>
        <dbReference type="EMBL" id="PAY21963.1"/>
    </source>
</evidence>
<organism evidence="2 3">
    <name type="scientific">Dietzia natronolimnaea</name>
    <dbReference type="NCBI Taxonomy" id="161920"/>
    <lineage>
        <taxon>Bacteria</taxon>
        <taxon>Bacillati</taxon>
        <taxon>Actinomycetota</taxon>
        <taxon>Actinomycetes</taxon>
        <taxon>Mycobacteriales</taxon>
        <taxon>Dietziaceae</taxon>
        <taxon>Dietzia</taxon>
    </lineage>
</organism>
<evidence type="ECO:0000256" key="1">
    <source>
        <dbReference type="SAM" id="SignalP"/>
    </source>
</evidence>
<keyword evidence="3" id="KW-1185">Reference proteome</keyword>
<feature type="signal peptide" evidence="1">
    <location>
        <begin position="1"/>
        <end position="31"/>
    </location>
</feature>
<dbReference type="EMBL" id="NTGA01000034">
    <property type="protein sequence ID" value="PAY21963.1"/>
    <property type="molecule type" value="Genomic_DNA"/>
</dbReference>
<dbReference type="RefSeq" id="WP_095719281.1">
    <property type="nucleotide sequence ID" value="NZ_NTGA01000034.1"/>
</dbReference>
<accession>A0A2A2WLP3</accession>